<dbReference type="EMBL" id="CM023474">
    <property type="protein sequence ID" value="KAH7949649.1"/>
    <property type="molecule type" value="Genomic_DNA"/>
</dbReference>
<keyword evidence="2" id="KW-1185">Reference proteome</keyword>
<evidence type="ECO:0000313" key="1">
    <source>
        <dbReference type="EMBL" id="KAH7949649.1"/>
    </source>
</evidence>
<protein>
    <submittedName>
        <fullName evidence="1">Uncharacterized protein</fullName>
    </submittedName>
</protein>
<accession>A0ACB8CRM3</accession>
<proteinExistence type="predicted"/>
<sequence>MDGIIDTGSSGCLLRASAAAWCGMEIVQECAPFYGFGSKHVPVTRSIGHCRAKINIDGADARSIRVIVVPDDAQSFDMLESRTLTELPYVTYAKDESPFAIEPQESVPEVTKYKAVASEEGIVKADEATALKEEAAQCSESVEKIKADEEAERLREEKLKHEQARKERKQKETEWRERAKAEGPLFTKAQKIV</sequence>
<comment type="caution">
    <text evidence="1">The sequence shown here is derived from an EMBL/GenBank/DDBJ whole genome shotgun (WGS) entry which is preliminary data.</text>
</comment>
<dbReference type="Proteomes" id="UP000821865">
    <property type="component" value="Chromosome 5"/>
</dbReference>
<organism evidence="1 2">
    <name type="scientific">Dermacentor silvarum</name>
    <name type="common">Tick</name>
    <dbReference type="NCBI Taxonomy" id="543639"/>
    <lineage>
        <taxon>Eukaryota</taxon>
        <taxon>Metazoa</taxon>
        <taxon>Ecdysozoa</taxon>
        <taxon>Arthropoda</taxon>
        <taxon>Chelicerata</taxon>
        <taxon>Arachnida</taxon>
        <taxon>Acari</taxon>
        <taxon>Parasitiformes</taxon>
        <taxon>Ixodida</taxon>
        <taxon>Ixodoidea</taxon>
        <taxon>Ixodidae</taxon>
        <taxon>Rhipicephalinae</taxon>
        <taxon>Dermacentor</taxon>
    </lineage>
</organism>
<evidence type="ECO:0000313" key="2">
    <source>
        <dbReference type="Proteomes" id="UP000821865"/>
    </source>
</evidence>
<reference evidence="1" key="1">
    <citation type="submission" date="2020-05" db="EMBL/GenBank/DDBJ databases">
        <title>Large-scale comparative analyses of tick genomes elucidate their genetic diversity and vector capacities.</title>
        <authorList>
            <person name="Jia N."/>
            <person name="Wang J."/>
            <person name="Shi W."/>
            <person name="Du L."/>
            <person name="Sun Y."/>
            <person name="Zhan W."/>
            <person name="Jiang J."/>
            <person name="Wang Q."/>
            <person name="Zhang B."/>
            <person name="Ji P."/>
            <person name="Sakyi L.B."/>
            <person name="Cui X."/>
            <person name="Yuan T."/>
            <person name="Jiang B."/>
            <person name="Yang W."/>
            <person name="Lam T.T.-Y."/>
            <person name="Chang Q."/>
            <person name="Ding S."/>
            <person name="Wang X."/>
            <person name="Zhu J."/>
            <person name="Ruan X."/>
            <person name="Zhao L."/>
            <person name="Wei J."/>
            <person name="Que T."/>
            <person name="Du C."/>
            <person name="Cheng J."/>
            <person name="Dai P."/>
            <person name="Han X."/>
            <person name="Huang E."/>
            <person name="Gao Y."/>
            <person name="Liu J."/>
            <person name="Shao H."/>
            <person name="Ye R."/>
            <person name="Li L."/>
            <person name="Wei W."/>
            <person name="Wang X."/>
            <person name="Wang C."/>
            <person name="Yang T."/>
            <person name="Huo Q."/>
            <person name="Li W."/>
            <person name="Guo W."/>
            <person name="Chen H."/>
            <person name="Zhou L."/>
            <person name="Ni X."/>
            <person name="Tian J."/>
            <person name="Zhou Y."/>
            <person name="Sheng Y."/>
            <person name="Liu T."/>
            <person name="Pan Y."/>
            <person name="Xia L."/>
            <person name="Li J."/>
            <person name="Zhao F."/>
            <person name="Cao W."/>
        </authorList>
    </citation>
    <scope>NUCLEOTIDE SEQUENCE</scope>
    <source>
        <strain evidence="1">Dsil-2018</strain>
    </source>
</reference>
<gene>
    <name evidence="1" type="ORF">HPB49_013215</name>
</gene>
<name>A0ACB8CRM3_DERSI</name>